<organism evidence="9 10">
    <name type="scientific">Seohaeicola zhoushanensis</name>
    <dbReference type="NCBI Taxonomy" id="1569283"/>
    <lineage>
        <taxon>Bacteria</taxon>
        <taxon>Pseudomonadati</taxon>
        <taxon>Pseudomonadota</taxon>
        <taxon>Alphaproteobacteria</taxon>
        <taxon>Rhodobacterales</taxon>
        <taxon>Roseobacteraceae</taxon>
        <taxon>Seohaeicola</taxon>
    </lineage>
</organism>
<dbReference type="InterPro" id="IPR003838">
    <property type="entry name" value="ABC3_permease_C"/>
</dbReference>
<dbReference type="Proteomes" id="UP000626220">
    <property type="component" value="Unassembled WGS sequence"/>
</dbReference>
<feature type="transmembrane region" description="Helical" evidence="7">
    <location>
        <begin position="660"/>
        <end position="682"/>
    </location>
</feature>
<feature type="transmembrane region" description="Helical" evidence="7">
    <location>
        <begin position="703"/>
        <end position="733"/>
    </location>
</feature>
<accession>A0A8J3GX81</accession>
<keyword evidence="3" id="KW-1003">Cell membrane</keyword>
<feature type="transmembrane region" description="Helical" evidence="7">
    <location>
        <begin position="273"/>
        <end position="290"/>
    </location>
</feature>
<comment type="similarity">
    <text evidence="2">Belongs to the ABC-4 integral membrane protein family. LolC/E subfamily.</text>
</comment>
<dbReference type="RefSeq" id="WP_229863987.1">
    <property type="nucleotide sequence ID" value="NZ_BNCJ01000004.1"/>
</dbReference>
<evidence type="ECO:0000256" key="2">
    <source>
        <dbReference type="ARBA" id="ARBA00005236"/>
    </source>
</evidence>
<evidence type="ECO:0000313" key="9">
    <source>
        <dbReference type="EMBL" id="GHF47843.1"/>
    </source>
</evidence>
<comment type="caution">
    <text evidence="9">The sequence shown here is derived from an EMBL/GenBank/DDBJ whole genome shotgun (WGS) entry which is preliminary data.</text>
</comment>
<feature type="transmembrane region" description="Helical" evidence="7">
    <location>
        <begin position="434"/>
        <end position="457"/>
    </location>
</feature>
<evidence type="ECO:0000256" key="6">
    <source>
        <dbReference type="ARBA" id="ARBA00023136"/>
    </source>
</evidence>
<evidence type="ECO:0000259" key="8">
    <source>
        <dbReference type="Pfam" id="PF02687"/>
    </source>
</evidence>
<keyword evidence="5 7" id="KW-1133">Transmembrane helix</keyword>
<evidence type="ECO:0000256" key="3">
    <source>
        <dbReference type="ARBA" id="ARBA00022475"/>
    </source>
</evidence>
<feature type="transmembrane region" description="Helical" evidence="7">
    <location>
        <begin position="361"/>
        <end position="385"/>
    </location>
</feature>
<feature type="transmembrane region" description="Helical" evidence="7">
    <location>
        <begin position="317"/>
        <end position="341"/>
    </location>
</feature>
<keyword evidence="4 7" id="KW-0812">Transmembrane</keyword>
<dbReference type="Pfam" id="PF02687">
    <property type="entry name" value="FtsX"/>
    <property type="match status" value="2"/>
</dbReference>
<dbReference type="PANTHER" id="PTHR30489">
    <property type="entry name" value="LIPOPROTEIN-RELEASING SYSTEM TRANSMEMBRANE PROTEIN LOLE"/>
    <property type="match status" value="1"/>
</dbReference>
<sequence length="787" mass="83798">MSPLDTKLLRDLARIKGQVIAIVLVIAVGVLLQVMMSGLVASLSETRRAYYERNRLADVFAPVARAPEAELARLAALPGVARAEGRVVGAALIDLVEEAVPIQARALSLPDFGEATFNTIYLTAGRLPEPGGRDETLLLTAFARARGIAPGDRLPVTMNGTRRSLHVVGLAEAPDLLYIGVPGEMMPDPARVAALWMRRTELAAAYDMQGAFNEALIALSRDATEAAVLDRIDALLDPWGGTGAYGRSDLVSDRFVSEEIGGLATMARAVPPLFLAVAAFLLYIVVGRIVQSEREEIGQLKAFGYTNTEVASHYFKLVLAVAIAGAALGCLLGVLAGRAMIPIYLTFYNFPFLVFRPDPAAFAIGAIASVAAASAGGIIVLRRVFAFTPAEAMRPPAPPDFSRTITFTGRAARLLDQPTRMVLRGIARQPWRTLALAAGIAGGMALASGMTTIYGAFDRMMDLSFTVIDRSDGTVVFTHPLGEKAALELARIPGVFSVEPVRDVPAILRNGRETHRGSVTGLVDTPEIARAIDARMAPIALPDKGIVLSQALADILNIAPGEMLTVEVREGRRPVLEVPVTKVATSLIGAPAYMRLDALNRELAEPGRISGARLRVDPARAEEIWRLLKDRPTVAGVSVAKDARASLQKLMDQGAGSARYIMGAVAFVITFGIIYNAARIAFTERARDLASLRVIGFSKGEAAFILLGELAVIVLAALPVGSLAGYGLTFAIAAGFSSELYQIPAAFDPFSHGFAASFVLGAALVSGWMVKRDLDRTDLIAVLKSRD</sequence>
<keyword evidence="10" id="KW-1185">Reference proteome</keyword>
<gene>
    <name evidence="9" type="ORF">GCM10017056_19180</name>
</gene>
<dbReference type="InterPro" id="IPR051447">
    <property type="entry name" value="Lipoprotein-release_system"/>
</dbReference>
<evidence type="ECO:0000256" key="7">
    <source>
        <dbReference type="SAM" id="Phobius"/>
    </source>
</evidence>
<reference evidence="9" key="1">
    <citation type="journal article" date="2014" name="Int. J. Syst. Evol. Microbiol.">
        <title>Complete genome sequence of Corynebacterium casei LMG S-19264T (=DSM 44701T), isolated from a smear-ripened cheese.</title>
        <authorList>
            <consortium name="US DOE Joint Genome Institute (JGI-PGF)"/>
            <person name="Walter F."/>
            <person name="Albersmeier A."/>
            <person name="Kalinowski J."/>
            <person name="Ruckert C."/>
        </authorList>
    </citation>
    <scope>NUCLEOTIDE SEQUENCE</scope>
    <source>
        <strain evidence="9">KCTC 42650</strain>
    </source>
</reference>
<evidence type="ECO:0000256" key="1">
    <source>
        <dbReference type="ARBA" id="ARBA00004651"/>
    </source>
</evidence>
<dbReference type="GO" id="GO:0098797">
    <property type="term" value="C:plasma membrane protein complex"/>
    <property type="evidence" value="ECO:0007669"/>
    <property type="project" value="TreeGrafter"/>
</dbReference>
<reference evidence="9" key="2">
    <citation type="submission" date="2020-09" db="EMBL/GenBank/DDBJ databases">
        <authorList>
            <person name="Sun Q."/>
            <person name="Kim S."/>
        </authorList>
    </citation>
    <scope>NUCLEOTIDE SEQUENCE</scope>
    <source>
        <strain evidence="9">KCTC 42650</strain>
    </source>
</reference>
<comment type="subcellular location">
    <subcellularLocation>
        <location evidence="1">Cell membrane</location>
        <topology evidence="1">Multi-pass membrane protein</topology>
    </subcellularLocation>
</comment>
<dbReference type="GO" id="GO:0044874">
    <property type="term" value="P:lipoprotein localization to outer membrane"/>
    <property type="evidence" value="ECO:0007669"/>
    <property type="project" value="TreeGrafter"/>
</dbReference>
<dbReference type="EMBL" id="BNCJ01000004">
    <property type="protein sequence ID" value="GHF47843.1"/>
    <property type="molecule type" value="Genomic_DNA"/>
</dbReference>
<evidence type="ECO:0000256" key="4">
    <source>
        <dbReference type="ARBA" id="ARBA00022692"/>
    </source>
</evidence>
<keyword evidence="6 7" id="KW-0472">Membrane</keyword>
<feature type="transmembrane region" description="Helical" evidence="7">
    <location>
        <begin position="753"/>
        <end position="770"/>
    </location>
</feature>
<name>A0A8J3GX81_9RHOB</name>
<protein>
    <submittedName>
        <fullName evidence="9">Permease</fullName>
    </submittedName>
</protein>
<dbReference type="AlphaFoldDB" id="A0A8J3GX81"/>
<feature type="transmembrane region" description="Helical" evidence="7">
    <location>
        <begin position="20"/>
        <end position="43"/>
    </location>
</feature>
<dbReference type="PANTHER" id="PTHR30489:SF0">
    <property type="entry name" value="LIPOPROTEIN-RELEASING SYSTEM TRANSMEMBRANE PROTEIN LOLE"/>
    <property type="match status" value="1"/>
</dbReference>
<feature type="domain" description="ABC3 transporter permease C-terminal" evidence="8">
    <location>
        <begin position="661"/>
        <end position="768"/>
    </location>
</feature>
<evidence type="ECO:0000256" key="5">
    <source>
        <dbReference type="ARBA" id="ARBA00022989"/>
    </source>
</evidence>
<evidence type="ECO:0000313" key="10">
    <source>
        <dbReference type="Proteomes" id="UP000626220"/>
    </source>
</evidence>
<feature type="domain" description="ABC3 transporter permease C-terminal" evidence="8">
    <location>
        <begin position="273"/>
        <end position="387"/>
    </location>
</feature>
<proteinExistence type="inferred from homology"/>